<evidence type="ECO:0000313" key="1">
    <source>
        <dbReference type="EMBL" id="RAI76464.1"/>
    </source>
</evidence>
<name>A0A327NRM6_9BACT</name>
<dbReference type="OrthoDB" id="955690at2"/>
<keyword evidence="2" id="KW-1185">Reference proteome</keyword>
<reference evidence="1 2" key="1">
    <citation type="submission" date="2018-06" db="EMBL/GenBank/DDBJ databases">
        <title>Spirosoma sp. HMF3257 Genome sequencing and assembly.</title>
        <authorList>
            <person name="Kang H."/>
            <person name="Cha I."/>
            <person name="Kim H."/>
            <person name="Kang J."/>
            <person name="Joh K."/>
        </authorList>
    </citation>
    <scope>NUCLEOTIDE SEQUENCE [LARGE SCALE GENOMIC DNA]</scope>
    <source>
        <strain evidence="1 2">HMF3257</strain>
    </source>
</reference>
<proteinExistence type="predicted"/>
<dbReference type="Proteomes" id="UP000249016">
    <property type="component" value="Unassembled WGS sequence"/>
</dbReference>
<evidence type="ECO:0000313" key="2">
    <source>
        <dbReference type="Proteomes" id="UP000249016"/>
    </source>
</evidence>
<protein>
    <submittedName>
        <fullName evidence="1">Uncharacterized protein</fullName>
    </submittedName>
</protein>
<dbReference type="AlphaFoldDB" id="A0A327NRM6"/>
<sequence>MDRKLNWLKEAFSRDLSIMQDGQVVGGMHRDLLGHDVEAYLNATRLRFDVTGFLFHSVTVHDLNAGNQVIGHIAFSFGKRAELKLASGESYLWKRHSMLMREWDMIRETPDGLPEKEVVSYDLTRKFFEDAGDISVHEDKPIAAVELIILTGLFIRNYFQRRRRIAAGAGAIAATT</sequence>
<dbReference type="EMBL" id="QLII01000001">
    <property type="protein sequence ID" value="RAI76464.1"/>
    <property type="molecule type" value="Genomic_DNA"/>
</dbReference>
<dbReference type="RefSeq" id="WP_111346126.1">
    <property type="nucleotide sequence ID" value="NZ_QLII01000001.1"/>
</dbReference>
<accession>A0A327NRM6</accession>
<comment type="caution">
    <text evidence="1">The sequence shown here is derived from an EMBL/GenBank/DDBJ whole genome shotgun (WGS) entry which is preliminary data.</text>
</comment>
<gene>
    <name evidence="1" type="ORF">HMF3257_24040</name>
</gene>
<organism evidence="1 2">
    <name type="scientific">Spirosoma telluris</name>
    <dbReference type="NCBI Taxonomy" id="2183553"/>
    <lineage>
        <taxon>Bacteria</taxon>
        <taxon>Pseudomonadati</taxon>
        <taxon>Bacteroidota</taxon>
        <taxon>Cytophagia</taxon>
        <taxon>Cytophagales</taxon>
        <taxon>Cytophagaceae</taxon>
        <taxon>Spirosoma</taxon>
    </lineage>
</organism>